<dbReference type="Gene3D" id="1.20.58.2220">
    <property type="entry name" value="Formin, FH2 domain"/>
    <property type="match status" value="2"/>
</dbReference>
<dbReference type="PANTHER" id="PTHR45733">
    <property type="entry name" value="FORMIN-J"/>
    <property type="match status" value="1"/>
</dbReference>
<evidence type="ECO:0000256" key="2">
    <source>
        <dbReference type="RuleBase" id="RU361260"/>
    </source>
</evidence>
<comment type="caution">
    <text evidence="5">The sequence shown here is derived from an EMBL/GenBank/DDBJ whole genome shotgun (WGS) entry which is preliminary data.</text>
</comment>
<feature type="compositionally biased region" description="Basic and acidic residues" evidence="3">
    <location>
        <begin position="102"/>
        <end position="113"/>
    </location>
</feature>
<dbReference type="SMART" id="SM00498">
    <property type="entry name" value="FH2"/>
    <property type="match status" value="1"/>
</dbReference>
<organism evidence="5">
    <name type="scientific">Hibiscus syriacus</name>
    <name type="common">Rose of Sharon</name>
    <dbReference type="NCBI Taxonomy" id="106335"/>
    <lineage>
        <taxon>Eukaryota</taxon>
        <taxon>Viridiplantae</taxon>
        <taxon>Streptophyta</taxon>
        <taxon>Embryophyta</taxon>
        <taxon>Tracheophyta</taxon>
        <taxon>Spermatophyta</taxon>
        <taxon>Magnoliopsida</taxon>
        <taxon>eudicotyledons</taxon>
        <taxon>Gunneridae</taxon>
        <taxon>Pentapetalae</taxon>
        <taxon>rosids</taxon>
        <taxon>malvids</taxon>
        <taxon>Malvales</taxon>
        <taxon>Malvaceae</taxon>
        <taxon>Malvoideae</taxon>
        <taxon>Hibiscus</taxon>
    </lineage>
</organism>
<dbReference type="InterPro" id="IPR042201">
    <property type="entry name" value="FH2_Formin_sf"/>
</dbReference>
<dbReference type="PANTHER" id="PTHR45733:SF8">
    <property type="entry name" value="FORMIN-J"/>
    <property type="match status" value="1"/>
</dbReference>
<gene>
    <name evidence="5" type="ORF">F3Y22_tig00021529pilonHSYRG00008</name>
</gene>
<accession>A0A6A3BWC0</accession>
<feature type="compositionally biased region" description="Polar residues" evidence="3">
    <location>
        <begin position="213"/>
        <end position="226"/>
    </location>
</feature>
<dbReference type="InterPro" id="IPR051144">
    <property type="entry name" value="Formin_homology_domain"/>
</dbReference>
<feature type="domain" description="FH2" evidence="4">
    <location>
        <begin position="196"/>
        <end position="589"/>
    </location>
</feature>
<feature type="region of interest" description="Disordered" evidence="3">
    <location>
        <begin position="27"/>
        <end position="63"/>
    </location>
</feature>
<reference evidence="5" key="1">
    <citation type="submission" date="2019-09" db="EMBL/GenBank/DDBJ databases">
        <title>Draft genome information of white flower Hibiscus syriacus.</title>
        <authorList>
            <person name="Kim Y.-M."/>
        </authorList>
    </citation>
    <scope>NUCLEOTIDE SEQUENCE [LARGE SCALE GENOMIC DNA]</scope>
    <source>
        <strain evidence="5">YM2019G1</strain>
        <tissue evidence="5">Leaf</tissue>
    </source>
</reference>
<evidence type="ECO:0000256" key="1">
    <source>
        <dbReference type="ARBA" id="ARBA00006468"/>
    </source>
</evidence>
<feature type="region of interest" description="Disordered" evidence="3">
    <location>
        <begin position="194"/>
        <end position="226"/>
    </location>
</feature>
<dbReference type="AlphaFoldDB" id="A0A6A3BWC0"/>
<feature type="compositionally biased region" description="Low complexity" evidence="3">
    <location>
        <begin position="77"/>
        <end position="87"/>
    </location>
</feature>
<dbReference type="PROSITE" id="PS51444">
    <property type="entry name" value="FH2"/>
    <property type="match status" value="1"/>
</dbReference>
<dbReference type="Pfam" id="PF02181">
    <property type="entry name" value="FH2"/>
    <property type="match status" value="2"/>
</dbReference>
<protein>
    <recommendedName>
        <fullName evidence="2">Formin-like protein</fullName>
    </recommendedName>
</protein>
<evidence type="ECO:0000313" key="5">
    <source>
        <dbReference type="EMBL" id="KAE8720237.1"/>
    </source>
</evidence>
<dbReference type="InterPro" id="IPR015425">
    <property type="entry name" value="FH2_Formin"/>
</dbReference>
<sequence>MHRRTPSFSSTLLNAIYRSIDDSGDGNEPALCRYGEKTSANPVKKQSSGAPMEGGRRKASSLKRAIMIDDYRSTVRFNSTSSSSDSSNGGGVFSSSEAESGYGEKSRRSKPVKYDKCRRFDDVDGVQKARRESGGGLTKTKLKALKIYGELKKVKQPISPGGWITGFLNSIFNANAKKVKMCSDGVSGDVGFHRKSRSTASSPSSFSRSCLSKTPSSGANSNSKYSNGLNGTKRSVKFCPVSVTVDEDCRPCGHKCIHEEDPRLMYREELPVYETTWLKSNQAIVNGFMLTKQHRTISVSKIYRTSYHDVGISLTDCRQSAILALDDTALDPDQIENLIKFCPTKEEIELLKGHTGDRENLGKREQFFLELMTVPPVESKLRVFLFKIQFYSQVSDLRNSLDIVNSAVGEASSAVGFRLDSLLKLTDTRARNKKMTLMHYLCKVLSQKLPELIDFPKDLATLESATKVQLKCLADEMQAISKGLEKVIQELAASEKDGPVSATFCKTVKEFLSFAEGEVKSLTALHTYVGKNADALAHYFGEDPARCPFEQVMATLLSFSRMFVKAHEENCKQLENDKKKAKEAENEKPKNYGGKALGSLEHKCIGEERVV</sequence>
<proteinExistence type="inferred from homology"/>
<evidence type="ECO:0000259" key="4">
    <source>
        <dbReference type="PROSITE" id="PS51444"/>
    </source>
</evidence>
<feature type="compositionally biased region" description="Low complexity" evidence="3">
    <location>
        <begin position="198"/>
        <end position="212"/>
    </location>
</feature>
<feature type="region of interest" description="Disordered" evidence="3">
    <location>
        <begin position="77"/>
        <end position="113"/>
    </location>
</feature>
<comment type="similarity">
    <text evidence="1">Belongs to the formin-like family. Class-II subfamily.</text>
</comment>
<dbReference type="EMBL" id="VEPZ02000761">
    <property type="protein sequence ID" value="KAE8720237.1"/>
    <property type="molecule type" value="Genomic_DNA"/>
</dbReference>
<feature type="compositionally biased region" description="Polar residues" evidence="3">
    <location>
        <begin position="38"/>
        <end position="49"/>
    </location>
</feature>
<name>A0A6A3BWC0_HIBSY</name>
<dbReference type="SUPFAM" id="SSF101447">
    <property type="entry name" value="Formin homology 2 domain (FH2 domain)"/>
    <property type="match status" value="1"/>
</dbReference>
<evidence type="ECO:0000256" key="3">
    <source>
        <dbReference type="SAM" id="MobiDB-lite"/>
    </source>
</evidence>